<evidence type="ECO:0000313" key="1">
    <source>
        <dbReference type="EnsemblPlants" id="AVESA.00010b.r2.2DG0356300.1.CDS"/>
    </source>
</evidence>
<dbReference type="EnsemblPlants" id="AVESA.00010b.r2.2DG0356300.1">
    <property type="protein sequence ID" value="AVESA.00010b.r2.2DG0356300.1.CDS"/>
    <property type="gene ID" value="AVESA.00010b.r2.2DG0356300"/>
</dbReference>
<reference evidence="1" key="1">
    <citation type="submission" date="2021-05" db="EMBL/GenBank/DDBJ databases">
        <authorList>
            <person name="Scholz U."/>
            <person name="Mascher M."/>
            <person name="Fiebig A."/>
        </authorList>
    </citation>
    <scope>NUCLEOTIDE SEQUENCE [LARGE SCALE GENOMIC DNA]</scope>
</reference>
<sequence>MAQLCFVTRRGDPVLVQPIHPTPRELKRLSDLDDQESLRFYRSVIYFYRRSQQPRGDDPATIIRGALAAALVYYYPMAGRLVELPADRKLLVDCTGEGVSFVEADADVALDDFGGDTLCPPVPCAAELLCLPERSSAAVVNRPLLYVQVTRLTCGGFVLGVQVCHSLVDAPGIKQFLIAVGELARGMEAPSVRPVWARELLDARDQPLANYHHPEYDLVADDDDDKLLRVRVPGGAAEEEVVLVHRAFRFGAKELRLLREQLPPAMRRSRCTTRFLLLSAFVWRCRTAALGYEPGEQVRFMFVMNARGRVRRPLPEGFYGNALVFGVAETTAGELCSGSLGSAVQLIAAAKARIAREDDYAQSVADALVLRGRPRIALPPTTYLVTDITKWNLHEVDLGWGMPVYGGPATTTLATFHMPAPGGGITVPMSLPQRAMDRFAANVQKAVVDGESAIRSRI</sequence>
<proteinExistence type="predicted"/>
<dbReference type="Proteomes" id="UP001732700">
    <property type="component" value="Chromosome 2D"/>
</dbReference>
<accession>A0ACD5V0X9</accession>
<reference evidence="1" key="2">
    <citation type="submission" date="2025-09" db="UniProtKB">
        <authorList>
            <consortium name="EnsemblPlants"/>
        </authorList>
    </citation>
    <scope>IDENTIFICATION</scope>
</reference>
<evidence type="ECO:0000313" key="2">
    <source>
        <dbReference type="Proteomes" id="UP001732700"/>
    </source>
</evidence>
<organism evidence="1 2">
    <name type="scientific">Avena sativa</name>
    <name type="common">Oat</name>
    <dbReference type="NCBI Taxonomy" id="4498"/>
    <lineage>
        <taxon>Eukaryota</taxon>
        <taxon>Viridiplantae</taxon>
        <taxon>Streptophyta</taxon>
        <taxon>Embryophyta</taxon>
        <taxon>Tracheophyta</taxon>
        <taxon>Spermatophyta</taxon>
        <taxon>Magnoliopsida</taxon>
        <taxon>Liliopsida</taxon>
        <taxon>Poales</taxon>
        <taxon>Poaceae</taxon>
        <taxon>BOP clade</taxon>
        <taxon>Pooideae</taxon>
        <taxon>Poodae</taxon>
        <taxon>Poeae</taxon>
        <taxon>Poeae Chloroplast Group 1 (Aveneae type)</taxon>
        <taxon>Aveninae</taxon>
        <taxon>Avena</taxon>
    </lineage>
</organism>
<keyword evidence="2" id="KW-1185">Reference proteome</keyword>
<name>A0ACD5V0X9_AVESA</name>
<protein>
    <submittedName>
        <fullName evidence="1">Uncharacterized protein</fullName>
    </submittedName>
</protein>